<dbReference type="GO" id="GO:0005829">
    <property type="term" value="C:cytosol"/>
    <property type="evidence" value="ECO:0007669"/>
    <property type="project" value="GOC"/>
</dbReference>
<proteinExistence type="inferred from homology"/>
<dbReference type="GO" id="GO:0048193">
    <property type="term" value="P:Golgi vesicle transport"/>
    <property type="evidence" value="ECO:0007669"/>
    <property type="project" value="TreeGrafter"/>
</dbReference>
<keyword evidence="3" id="KW-0813">Transport</keyword>
<comment type="caution">
    <text evidence="4">The sequence shown here is derived from an EMBL/GenBank/DDBJ whole genome shotgun (WGS) entry which is preliminary data.</text>
</comment>
<comment type="subcellular location">
    <subcellularLocation>
        <location evidence="3">Golgi apparatus</location>
        <location evidence="3">trans-Golgi network</location>
    </subcellularLocation>
</comment>
<dbReference type="InterPro" id="IPR014812">
    <property type="entry name" value="Vps51"/>
</dbReference>
<organism evidence="4 5">
    <name type="scientific">Ditylenchus destructor</name>
    <dbReference type="NCBI Taxonomy" id="166010"/>
    <lineage>
        <taxon>Eukaryota</taxon>
        <taxon>Metazoa</taxon>
        <taxon>Ecdysozoa</taxon>
        <taxon>Nematoda</taxon>
        <taxon>Chromadorea</taxon>
        <taxon>Rhabditida</taxon>
        <taxon>Tylenchina</taxon>
        <taxon>Tylenchomorpha</taxon>
        <taxon>Sphaerularioidea</taxon>
        <taxon>Anguinidae</taxon>
        <taxon>Anguininae</taxon>
        <taxon>Ditylenchus</taxon>
    </lineage>
</organism>
<dbReference type="GO" id="GO:0007030">
    <property type="term" value="P:Golgi organization"/>
    <property type="evidence" value="ECO:0007669"/>
    <property type="project" value="UniProtKB-UniRule"/>
</dbReference>
<evidence type="ECO:0000256" key="3">
    <source>
        <dbReference type="RuleBase" id="RU368010"/>
    </source>
</evidence>
<evidence type="ECO:0000256" key="1">
    <source>
        <dbReference type="ARBA" id="ARBA00006080"/>
    </source>
</evidence>
<gene>
    <name evidence="4" type="ORF">DdX_06503</name>
</gene>
<keyword evidence="3" id="KW-0445">Lipid transport</keyword>
<dbReference type="GO" id="GO:0032456">
    <property type="term" value="P:endocytic recycling"/>
    <property type="evidence" value="ECO:0007669"/>
    <property type="project" value="TreeGrafter"/>
</dbReference>
<dbReference type="GO" id="GO:0016020">
    <property type="term" value="C:membrane"/>
    <property type="evidence" value="ECO:0007669"/>
    <property type="project" value="TreeGrafter"/>
</dbReference>
<dbReference type="GO" id="GO:0042147">
    <property type="term" value="P:retrograde transport, endosome to Golgi"/>
    <property type="evidence" value="ECO:0007669"/>
    <property type="project" value="UniProtKB-UniRule"/>
</dbReference>
<dbReference type="Pfam" id="PF08700">
    <property type="entry name" value="VPS51_Exo84_N"/>
    <property type="match status" value="1"/>
</dbReference>
<evidence type="ECO:0000313" key="4">
    <source>
        <dbReference type="EMBL" id="KAI1718089.1"/>
    </source>
</evidence>
<dbReference type="PANTHER" id="PTHR15954">
    <property type="entry name" value="VACUOLAR PROTEIN SORTING-ASSOCIATED PROTEIN 51 HOMOLOG"/>
    <property type="match status" value="1"/>
</dbReference>
<dbReference type="Proteomes" id="UP001201812">
    <property type="component" value="Unassembled WGS sequence"/>
</dbReference>
<reference evidence="4" key="1">
    <citation type="submission" date="2022-01" db="EMBL/GenBank/DDBJ databases">
        <title>Genome Sequence Resource for Two Populations of Ditylenchus destructor, the Migratory Endoparasitic Phytonematode.</title>
        <authorList>
            <person name="Zhang H."/>
            <person name="Lin R."/>
            <person name="Xie B."/>
        </authorList>
    </citation>
    <scope>NUCLEOTIDE SEQUENCE</scope>
    <source>
        <strain evidence="4">BazhouSP</strain>
    </source>
</reference>
<comment type="subunit">
    <text evidence="3">Component of the Golgi-associated retrograde protein (GARP) complex.</text>
</comment>
<evidence type="ECO:0000313" key="5">
    <source>
        <dbReference type="Proteomes" id="UP001201812"/>
    </source>
</evidence>
<dbReference type="GO" id="GO:0000938">
    <property type="term" value="C:GARP complex"/>
    <property type="evidence" value="ECO:0007669"/>
    <property type="project" value="UniProtKB-UniRule"/>
</dbReference>
<name>A0AAD4NAF9_9BILA</name>
<dbReference type="AlphaFoldDB" id="A0AAD4NAF9"/>
<protein>
    <recommendedName>
        <fullName evidence="2 3">Vacuolar protein sorting-associated protein 51 homolog</fullName>
    </recommendedName>
</protein>
<dbReference type="GO" id="GO:1990745">
    <property type="term" value="C:EARP complex"/>
    <property type="evidence" value="ECO:0007669"/>
    <property type="project" value="TreeGrafter"/>
</dbReference>
<dbReference type="GO" id="GO:0015031">
    <property type="term" value="P:protein transport"/>
    <property type="evidence" value="ECO:0007669"/>
    <property type="project" value="UniProtKB-UniRule"/>
</dbReference>
<accession>A0AAD4NAF9</accession>
<dbReference type="GO" id="GO:0007041">
    <property type="term" value="P:lysosomal transport"/>
    <property type="evidence" value="ECO:0007669"/>
    <property type="project" value="TreeGrafter"/>
</dbReference>
<comment type="similarity">
    <text evidence="1 3">Belongs to the VPS51 family.</text>
</comment>
<dbReference type="PANTHER" id="PTHR15954:SF4">
    <property type="entry name" value="VACUOLAR PROTEIN SORTING-ASSOCIATED PROTEIN 51 HOMOLOG"/>
    <property type="match status" value="1"/>
</dbReference>
<dbReference type="GO" id="GO:0006869">
    <property type="term" value="P:lipid transport"/>
    <property type="evidence" value="ECO:0007669"/>
    <property type="project" value="UniProtKB-UniRule"/>
</dbReference>
<keyword evidence="5" id="KW-1185">Reference proteome</keyword>
<sequence>MNSSEMDADKHPLNLNSSQFDSEAFVSNLLQRKGLDELVAVEEDMVQNVRRLDSEMQQLVYENYNKFLTATNTVRSMQSAFTDMDNEMRGLSAQMKDISTLSETLSESFNKNRDTVRKLTDAKKSIERLQCFVKLPQILQDLINEKKHQRAVEIFMNAKPKLEKYREVRSLSGIYSDSMAIMSKLETQFRDCLKARIISSEELLEAARLLRSLNVMTDAEIQTELLTNWRGQLDAELRNLGAQVHSSSMYSDVLEFVNDGGYNFLTNLSLHISLFTQLFSKPADKASLMELVESCMLELENILNERFRKETNPRDCALFVSALDKISRKIAVFSRFLPGLDFSRMNASIVVGATKYQIEICRESIRNAVASTISEIVEELSNAANASDNTSTSEASTISALSSPSSVATTNGQTHKKVTGLVNRIEQTFLVSVKTCLANLLLFTANDTNFSSIDSEFFYNTFGVQVYENIVVGSVQDMNLLIENKNGTHYTMEASPNTASIFLILSLFLRNLQAKQLNYLMDLCQEQFKLTERKGDSLTDRDQLVNQTLKIFVEKLLRNYAEIQCTTLMQIVDKNISSFDWSECASSPRSVRLLTKHLHYCFANIDKELSLFISEGSIKKEQTPDSLRSGRRAASAASTYETASLNSSIMERLWGDDSDEQSRAEGDGGSPKTVLANMVLEFRRDSVLNAIVRVTLKHMAESVLQHTFSPNGLQQLQVDCGYLKHQLWQLVVDEHVLNSLIEEIVTSAVNQCSQPKLLEPVVVREICERS</sequence>
<comment type="function">
    <text evidence="3">Acts as component of the GARP complex that is involved in retrograde transport from early and late endosomes to the trans-Golgi network (TGN).</text>
</comment>
<evidence type="ECO:0000256" key="2">
    <source>
        <dbReference type="ARBA" id="ARBA00016122"/>
    </source>
</evidence>
<keyword evidence="3" id="KW-0653">Protein transport</keyword>
<keyword evidence="3" id="KW-0333">Golgi apparatus</keyword>
<dbReference type="EMBL" id="JAKKPZ010000008">
    <property type="protein sequence ID" value="KAI1718089.1"/>
    <property type="molecule type" value="Genomic_DNA"/>
</dbReference>